<proteinExistence type="predicted"/>
<dbReference type="Proteomes" id="UP000266723">
    <property type="component" value="Unassembled WGS sequence"/>
</dbReference>
<dbReference type="EMBL" id="QGKV02001556">
    <property type="protein sequence ID" value="KAF3521103.1"/>
    <property type="molecule type" value="Genomic_DNA"/>
</dbReference>
<reference evidence="1 2" key="1">
    <citation type="journal article" date="2020" name="BMC Genomics">
        <title>Intraspecific diversification of the crop wild relative Brassica cretica Lam. using demographic model selection.</title>
        <authorList>
            <person name="Kioukis A."/>
            <person name="Michalopoulou V.A."/>
            <person name="Briers L."/>
            <person name="Pirintsos S."/>
            <person name="Studholme D.J."/>
            <person name="Pavlidis P."/>
            <person name="Sarris P.F."/>
        </authorList>
    </citation>
    <scope>NUCLEOTIDE SEQUENCE [LARGE SCALE GENOMIC DNA]</scope>
    <source>
        <strain evidence="2">cv. PFS-1207/04</strain>
    </source>
</reference>
<protein>
    <recommendedName>
        <fullName evidence="3">SWIM-type domain-containing protein</fullName>
    </recommendedName>
</protein>
<comment type="caution">
    <text evidence="1">The sequence shown here is derived from an EMBL/GenBank/DDBJ whole genome shotgun (WGS) entry which is preliminary data.</text>
</comment>
<evidence type="ECO:0008006" key="3">
    <source>
        <dbReference type="Google" id="ProtNLM"/>
    </source>
</evidence>
<keyword evidence="2" id="KW-1185">Reference proteome</keyword>
<sequence length="192" mass="20880">MEWSLGPKHGTSSTPQKGVRERFLSSLLSPTVLFFSPNPLLPSAPVADGGSLPVGRHPLCSRVQPLSLSNFDFSTSSLLICSGSSSVSGRIWRTKPVSKGVLSFPGEMARSWMVGSEDEGDEEAEETLRHVRVRCRCPIWNSTRCPCGGEIMTNVSPTPKYKSDFDTLPGSRTMGCTFVSHGLLVFSKKWSA</sequence>
<gene>
    <name evidence="1" type="ORF">DY000_02062855</name>
</gene>
<accession>A0ABQ7B4C8</accession>
<evidence type="ECO:0000313" key="2">
    <source>
        <dbReference type="Proteomes" id="UP000266723"/>
    </source>
</evidence>
<evidence type="ECO:0000313" key="1">
    <source>
        <dbReference type="EMBL" id="KAF3521103.1"/>
    </source>
</evidence>
<organism evidence="1 2">
    <name type="scientific">Brassica cretica</name>
    <name type="common">Mustard</name>
    <dbReference type="NCBI Taxonomy" id="69181"/>
    <lineage>
        <taxon>Eukaryota</taxon>
        <taxon>Viridiplantae</taxon>
        <taxon>Streptophyta</taxon>
        <taxon>Embryophyta</taxon>
        <taxon>Tracheophyta</taxon>
        <taxon>Spermatophyta</taxon>
        <taxon>Magnoliopsida</taxon>
        <taxon>eudicotyledons</taxon>
        <taxon>Gunneridae</taxon>
        <taxon>Pentapetalae</taxon>
        <taxon>rosids</taxon>
        <taxon>malvids</taxon>
        <taxon>Brassicales</taxon>
        <taxon>Brassicaceae</taxon>
        <taxon>Brassiceae</taxon>
        <taxon>Brassica</taxon>
    </lineage>
</organism>
<name>A0ABQ7B4C8_BRACR</name>